<dbReference type="InterPro" id="IPR037448">
    <property type="entry name" value="Zig-8"/>
</dbReference>
<dbReference type="Pfam" id="PF07686">
    <property type="entry name" value="V-set"/>
    <property type="match status" value="1"/>
</dbReference>
<dbReference type="InterPro" id="IPR013783">
    <property type="entry name" value="Ig-like_fold"/>
</dbReference>
<dbReference type="InterPro" id="IPR013106">
    <property type="entry name" value="Ig_V-set"/>
</dbReference>
<sequence length="215" mass="24311">GVWSRQLLHSQGVIKSLSNDPRFVSLNNTVVKVQVGADALLHCLTTSTTGGQVSWVRKRDYQLLTVGLKVHSSDDRFTMRYKSWDWQLFVRHVQLRDAGIYECQVTSHPPTSLFVHLHVIQPKAEILGAPEKHVKLGSMLRLVCVMHDTTQPPKYVYWYRDNEVINYQAEKDIMVESDDHTSVLLISEAKVQQSGNYTCAPSNVLGASISVHILD</sequence>
<dbReference type="SUPFAM" id="SSF48726">
    <property type="entry name" value="Immunoglobulin"/>
    <property type="match status" value="2"/>
</dbReference>
<dbReference type="SMART" id="SM00409">
    <property type="entry name" value="IG"/>
    <property type="match status" value="2"/>
</dbReference>
<dbReference type="SMART" id="SM00408">
    <property type="entry name" value="IGc2"/>
    <property type="match status" value="2"/>
</dbReference>
<dbReference type="GO" id="GO:0032589">
    <property type="term" value="C:neuron projection membrane"/>
    <property type="evidence" value="ECO:0007669"/>
    <property type="project" value="TreeGrafter"/>
</dbReference>
<name>A0AAV2SLL1_MEGNR</name>
<feature type="non-terminal residue" evidence="2">
    <location>
        <position position="215"/>
    </location>
</feature>
<dbReference type="InterPro" id="IPR036179">
    <property type="entry name" value="Ig-like_dom_sf"/>
</dbReference>
<accession>A0AAV2SLL1</accession>
<dbReference type="AlphaFoldDB" id="A0AAV2SLL1"/>
<dbReference type="PANTHER" id="PTHR23279">
    <property type="entry name" value="DEFECTIVE PROBOSCIS EXTENSION RESPONSE DPR -RELATED"/>
    <property type="match status" value="1"/>
</dbReference>
<feature type="domain" description="Ig-like" evidence="1">
    <location>
        <begin position="21"/>
        <end position="114"/>
    </location>
</feature>
<feature type="non-terminal residue" evidence="2">
    <location>
        <position position="1"/>
    </location>
</feature>
<comment type="caution">
    <text evidence="2">The sequence shown here is derived from an EMBL/GenBank/DDBJ whole genome shotgun (WGS) entry which is preliminary data.</text>
</comment>
<reference evidence="2 3" key="1">
    <citation type="submission" date="2024-05" db="EMBL/GenBank/DDBJ databases">
        <authorList>
            <person name="Wallberg A."/>
        </authorList>
    </citation>
    <scope>NUCLEOTIDE SEQUENCE [LARGE SCALE GENOMIC DNA]</scope>
</reference>
<evidence type="ECO:0000313" key="3">
    <source>
        <dbReference type="Proteomes" id="UP001497623"/>
    </source>
</evidence>
<dbReference type="InterPro" id="IPR003598">
    <property type="entry name" value="Ig_sub2"/>
</dbReference>
<proteinExistence type="predicted"/>
<dbReference type="GO" id="GO:0050808">
    <property type="term" value="P:synapse organization"/>
    <property type="evidence" value="ECO:0007669"/>
    <property type="project" value="TreeGrafter"/>
</dbReference>
<dbReference type="Proteomes" id="UP001497623">
    <property type="component" value="Unassembled WGS sequence"/>
</dbReference>
<dbReference type="PANTHER" id="PTHR23279:SF37">
    <property type="entry name" value="DEFECTIVE PROBOSCIS EXTENSION RESPONSE 13, ISOFORM B"/>
    <property type="match status" value="1"/>
</dbReference>
<keyword evidence="3" id="KW-1185">Reference proteome</keyword>
<dbReference type="Pfam" id="PF13927">
    <property type="entry name" value="Ig_3"/>
    <property type="match status" value="1"/>
</dbReference>
<dbReference type="Gene3D" id="2.60.40.10">
    <property type="entry name" value="Immunoglobulins"/>
    <property type="match status" value="2"/>
</dbReference>
<dbReference type="InterPro" id="IPR003599">
    <property type="entry name" value="Ig_sub"/>
</dbReference>
<feature type="domain" description="Ig-like" evidence="1">
    <location>
        <begin position="122"/>
        <end position="210"/>
    </location>
</feature>
<evidence type="ECO:0000259" key="1">
    <source>
        <dbReference type="PROSITE" id="PS50835"/>
    </source>
</evidence>
<dbReference type="PROSITE" id="PS50835">
    <property type="entry name" value="IG_LIKE"/>
    <property type="match status" value="2"/>
</dbReference>
<dbReference type="EMBL" id="CAXKWB010083928">
    <property type="protein sequence ID" value="CAL4208694.1"/>
    <property type="molecule type" value="Genomic_DNA"/>
</dbReference>
<evidence type="ECO:0000313" key="2">
    <source>
        <dbReference type="EMBL" id="CAL4208694.1"/>
    </source>
</evidence>
<protein>
    <recommendedName>
        <fullName evidence="1">Ig-like domain-containing protein</fullName>
    </recommendedName>
</protein>
<organism evidence="2 3">
    <name type="scientific">Meganyctiphanes norvegica</name>
    <name type="common">Northern krill</name>
    <name type="synonym">Thysanopoda norvegica</name>
    <dbReference type="NCBI Taxonomy" id="48144"/>
    <lineage>
        <taxon>Eukaryota</taxon>
        <taxon>Metazoa</taxon>
        <taxon>Ecdysozoa</taxon>
        <taxon>Arthropoda</taxon>
        <taxon>Crustacea</taxon>
        <taxon>Multicrustacea</taxon>
        <taxon>Malacostraca</taxon>
        <taxon>Eumalacostraca</taxon>
        <taxon>Eucarida</taxon>
        <taxon>Euphausiacea</taxon>
        <taxon>Euphausiidae</taxon>
        <taxon>Meganyctiphanes</taxon>
    </lineage>
</organism>
<gene>
    <name evidence="2" type="ORF">MNOR_LOCUS38168</name>
</gene>
<dbReference type="InterPro" id="IPR007110">
    <property type="entry name" value="Ig-like_dom"/>
</dbReference>